<dbReference type="RefSeq" id="WP_149841355.1">
    <property type="nucleotide sequence ID" value="NZ_VUOC01000004.1"/>
</dbReference>
<dbReference type="AlphaFoldDB" id="A0A5B2VPN3"/>
<evidence type="ECO:0000313" key="2">
    <source>
        <dbReference type="EMBL" id="KAA2240177.1"/>
    </source>
</evidence>
<accession>A0A5B2VPN3</accession>
<dbReference type="Proteomes" id="UP000324611">
    <property type="component" value="Unassembled WGS sequence"/>
</dbReference>
<organism evidence="2 3">
    <name type="scientific">Chitinophaga agrisoli</name>
    <dbReference type="NCBI Taxonomy" id="2607653"/>
    <lineage>
        <taxon>Bacteria</taxon>
        <taxon>Pseudomonadati</taxon>
        <taxon>Bacteroidota</taxon>
        <taxon>Chitinophagia</taxon>
        <taxon>Chitinophagales</taxon>
        <taxon>Chitinophagaceae</taxon>
        <taxon>Chitinophaga</taxon>
    </lineage>
</organism>
<name>A0A5B2VPN3_9BACT</name>
<keyword evidence="1" id="KW-0732">Signal</keyword>
<reference evidence="2 3" key="2">
    <citation type="submission" date="2019-09" db="EMBL/GenBank/DDBJ databases">
        <authorList>
            <person name="Jin C."/>
        </authorList>
    </citation>
    <scope>NUCLEOTIDE SEQUENCE [LARGE SCALE GENOMIC DNA]</scope>
    <source>
        <strain evidence="2 3">BN140078</strain>
    </source>
</reference>
<reference evidence="2 3" key="1">
    <citation type="submission" date="2019-09" db="EMBL/GenBank/DDBJ databases">
        <title>Chitinophaga ginsengihumi sp. nov., isolated from soil of ginseng rhizosphere.</title>
        <authorList>
            <person name="Lee J."/>
        </authorList>
    </citation>
    <scope>NUCLEOTIDE SEQUENCE [LARGE SCALE GENOMIC DNA]</scope>
    <source>
        <strain evidence="2 3">BN140078</strain>
    </source>
</reference>
<feature type="chain" id="PRO_5022891727" evidence="1">
    <location>
        <begin position="22"/>
        <end position="84"/>
    </location>
</feature>
<keyword evidence="3" id="KW-1185">Reference proteome</keyword>
<protein>
    <submittedName>
        <fullName evidence="2">Uncharacterized protein</fullName>
    </submittedName>
</protein>
<sequence length="84" mass="8859">MQKRTFWGMLILAMSSVTAFAIPSMKAPKAPIQALDGRCIQSGAVWSCVTATNPTCKTDLTHGGTTNAHFQAGHVSKAACDAIH</sequence>
<proteinExistence type="predicted"/>
<comment type="caution">
    <text evidence="2">The sequence shown here is derived from an EMBL/GenBank/DDBJ whole genome shotgun (WGS) entry which is preliminary data.</text>
</comment>
<feature type="signal peptide" evidence="1">
    <location>
        <begin position="1"/>
        <end position="21"/>
    </location>
</feature>
<gene>
    <name evidence="2" type="ORF">F0L74_28840</name>
</gene>
<evidence type="ECO:0000256" key="1">
    <source>
        <dbReference type="SAM" id="SignalP"/>
    </source>
</evidence>
<dbReference type="EMBL" id="VUOC01000004">
    <property type="protein sequence ID" value="KAA2240177.1"/>
    <property type="molecule type" value="Genomic_DNA"/>
</dbReference>
<evidence type="ECO:0000313" key="3">
    <source>
        <dbReference type="Proteomes" id="UP000324611"/>
    </source>
</evidence>